<proteinExistence type="predicted"/>
<organism evidence="2 3">
    <name type="scientific">Rhizoclosmatium globosum</name>
    <dbReference type="NCBI Taxonomy" id="329046"/>
    <lineage>
        <taxon>Eukaryota</taxon>
        <taxon>Fungi</taxon>
        <taxon>Fungi incertae sedis</taxon>
        <taxon>Chytridiomycota</taxon>
        <taxon>Chytridiomycota incertae sedis</taxon>
        <taxon>Chytridiomycetes</taxon>
        <taxon>Chytridiales</taxon>
        <taxon>Chytriomycetaceae</taxon>
        <taxon>Rhizoclosmatium</taxon>
    </lineage>
</organism>
<gene>
    <name evidence="2" type="ORF">BCR33DRAFT_718675</name>
</gene>
<evidence type="ECO:0000313" key="3">
    <source>
        <dbReference type="Proteomes" id="UP000193642"/>
    </source>
</evidence>
<evidence type="ECO:0000256" key="1">
    <source>
        <dbReference type="SAM" id="Phobius"/>
    </source>
</evidence>
<dbReference type="Proteomes" id="UP000193642">
    <property type="component" value="Unassembled WGS sequence"/>
</dbReference>
<dbReference type="AlphaFoldDB" id="A0A1Y2C598"/>
<dbReference type="EMBL" id="MCGO01000030">
    <property type="protein sequence ID" value="ORY42057.1"/>
    <property type="molecule type" value="Genomic_DNA"/>
</dbReference>
<keyword evidence="1" id="KW-0812">Transmembrane</keyword>
<name>A0A1Y2C598_9FUNG</name>
<keyword evidence="1" id="KW-1133">Transmembrane helix</keyword>
<evidence type="ECO:0000313" key="2">
    <source>
        <dbReference type="EMBL" id="ORY42057.1"/>
    </source>
</evidence>
<reference evidence="2 3" key="1">
    <citation type="submission" date="2016-07" db="EMBL/GenBank/DDBJ databases">
        <title>Pervasive Adenine N6-methylation of Active Genes in Fungi.</title>
        <authorList>
            <consortium name="DOE Joint Genome Institute"/>
            <person name="Mondo S.J."/>
            <person name="Dannebaum R.O."/>
            <person name="Kuo R.C."/>
            <person name="Labutti K."/>
            <person name="Haridas S."/>
            <person name="Kuo A."/>
            <person name="Salamov A."/>
            <person name="Ahrendt S.R."/>
            <person name="Lipzen A."/>
            <person name="Sullivan W."/>
            <person name="Andreopoulos W.B."/>
            <person name="Clum A."/>
            <person name="Lindquist E."/>
            <person name="Daum C."/>
            <person name="Ramamoorthy G.K."/>
            <person name="Gryganskyi A."/>
            <person name="Culley D."/>
            <person name="Magnuson J.K."/>
            <person name="James T.Y."/>
            <person name="O'Malley M.A."/>
            <person name="Stajich J.E."/>
            <person name="Spatafora J.W."/>
            <person name="Visel A."/>
            <person name="Grigoriev I.V."/>
        </authorList>
    </citation>
    <scope>NUCLEOTIDE SEQUENCE [LARGE SCALE GENOMIC DNA]</scope>
    <source>
        <strain evidence="2 3">JEL800</strain>
    </source>
</reference>
<protein>
    <submittedName>
        <fullName evidence="2">Uncharacterized protein</fullName>
    </submittedName>
</protein>
<keyword evidence="1" id="KW-0472">Membrane</keyword>
<comment type="caution">
    <text evidence="2">The sequence shown here is derived from an EMBL/GenBank/DDBJ whole genome shotgun (WGS) entry which is preliminary data.</text>
</comment>
<dbReference type="OrthoDB" id="10313344at2759"/>
<accession>A0A1Y2C598</accession>
<feature type="transmembrane region" description="Helical" evidence="1">
    <location>
        <begin position="20"/>
        <end position="43"/>
    </location>
</feature>
<keyword evidence="3" id="KW-1185">Reference proteome</keyword>
<sequence length="80" mass="9010">MPTIHRRVTPGLSFLGSSDPTYLIIIICAAVLALGSCISWYYCFYTKRKATVQAVPRVLFDPLKSTELDQPVYRLRSDAN</sequence>